<reference evidence="1 2" key="1">
    <citation type="journal article" date="2022" name="DNA Res.">
        <title>Chromosomal-level genome assembly of the orchid tree Bauhinia variegata (Leguminosae; Cercidoideae) supports the allotetraploid origin hypothesis of Bauhinia.</title>
        <authorList>
            <person name="Zhong Y."/>
            <person name="Chen Y."/>
            <person name="Zheng D."/>
            <person name="Pang J."/>
            <person name="Liu Y."/>
            <person name="Luo S."/>
            <person name="Meng S."/>
            <person name="Qian L."/>
            <person name="Wei D."/>
            <person name="Dai S."/>
            <person name="Zhou R."/>
        </authorList>
    </citation>
    <scope>NUCLEOTIDE SEQUENCE [LARGE SCALE GENOMIC DNA]</scope>
    <source>
        <strain evidence="1">BV-YZ2020</strain>
    </source>
</reference>
<dbReference type="EMBL" id="CM039427">
    <property type="protein sequence ID" value="KAI4353820.1"/>
    <property type="molecule type" value="Genomic_DNA"/>
</dbReference>
<name>A0ACB9PZR1_BAUVA</name>
<gene>
    <name evidence="1" type="ORF">L6164_002745</name>
</gene>
<keyword evidence="2" id="KW-1185">Reference proteome</keyword>
<organism evidence="1 2">
    <name type="scientific">Bauhinia variegata</name>
    <name type="common">Purple orchid tree</name>
    <name type="synonym">Phanera variegata</name>
    <dbReference type="NCBI Taxonomy" id="167791"/>
    <lineage>
        <taxon>Eukaryota</taxon>
        <taxon>Viridiplantae</taxon>
        <taxon>Streptophyta</taxon>
        <taxon>Embryophyta</taxon>
        <taxon>Tracheophyta</taxon>
        <taxon>Spermatophyta</taxon>
        <taxon>Magnoliopsida</taxon>
        <taxon>eudicotyledons</taxon>
        <taxon>Gunneridae</taxon>
        <taxon>Pentapetalae</taxon>
        <taxon>rosids</taxon>
        <taxon>fabids</taxon>
        <taxon>Fabales</taxon>
        <taxon>Fabaceae</taxon>
        <taxon>Cercidoideae</taxon>
        <taxon>Cercideae</taxon>
        <taxon>Bauhiniinae</taxon>
        <taxon>Bauhinia</taxon>
    </lineage>
</organism>
<protein>
    <submittedName>
        <fullName evidence="1">Uncharacterized protein</fullName>
    </submittedName>
</protein>
<dbReference type="Proteomes" id="UP000828941">
    <property type="component" value="Chromosome 2"/>
</dbReference>
<sequence>MAIQVTVFPNTGFCIGVIFHYAVVDGRAFHHSMKSWASICRTGGFLEEPKPLHSRVEIEDTYGLEKNFLEWWNWELKEGIGRNPNHQSLNDNVRATVTLSQTQIQCLKNWVSHQYKIELAAMHTSTFVRRELVGEFGLVQAIKAIGTKIKELEGGAFKGAEEWMLISKQIRELGHQVMIVCACRKFVVYKTDFGWGKLKKTEVGVEIPGNISLVEGKDEEGGIEIVLTLPKVMP</sequence>
<accession>A0ACB9PZR1</accession>
<evidence type="ECO:0000313" key="2">
    <source>
        <dbReference type="Proteomes" id="UP000828941"/>
    </source>
</evidence>
<evidence type="ECO:0000313" key="1">
    <source>
        <dbReference type="EMBL" id="KAI4353820.1"/>
    </source>
</evidence>
<proteinExistence type="predicted"/>
<comment type="caution">
    <text evidence="1">The sequence shown here is derived from an EMBL/GenBank/DDBJ whole genome shotgun (WGS) entry which is preliminary data.</text>
</comment>